<evidence type="ECO:0000313" key="4">
    <source>
        <dbReference type="Proteomes" id="UP000286045"/>
    </source>
</evidence>
<dbReference type="STRING" id="363999.A0A439DJK5"/>
<sequence>MRAPTYMATLAAALFGVPATATEDACKTRYSKWMASSIISREQGIMTGEGGASEALQAGFVQKAFTALSTYYPKSAATYEQYVRKSALSATQFLSNASNDALSYPMDRLSNGNAALALSPTKGTSPYRITAEALRQSITLNRRNAENGLWYFVYPYWSYLDGMYSLGPFYTLYTLTTPSNSSSATAAALADMVYQFEILWDHTRNVSTGLLTHGYDALRDAVWADPKTGASPYVWGRSLGWYTMALLDTIEILDKEEAPSKYKTPLLEKFQALIPAVIKNVDPNTGGWWQIVDQGEREGNYIESSATAMFSYSLLKGVRLGYLPSKLAPTATKLGTQAQKLLTDTFVVKEADGTLGYNGTVAVCSLNSTATFEYYVGQPILYNSVLGSAAYLLASLEVERLG</sequence>
<evidence type="ECO:0000256" key="2">
    <source>
        <dbReference type="SAM" id="SignalP"/>
    </source>
</evidence>
<protein>
    <recommendedName>
        <fullName evidence="5">Glycoside hydrolase family 105 protein</fullName>
    </recommendedName>
</protein>
<accession>A0A439DJK5</accession>
<reference evidence="3 4" key="1">
    <citation type="submission" date="2018-12" db="EMBL/GenBank/DDBJ databases">
        <title>Draft genome sequence of Xylaria grammica IHI A82.</title>
        <authorList>
            <person name="Buettner E."/>
            <person name="Kellner H."/>
        </authorList>
    </citation>
    <scope>NUCLEOTIDE SEQUENCE [LARGE SCALE GENOMIC DNA]</scope>
    <source>
        <strain evidence="3 4">IHI A82</strain>
    </source>
</reference>
<name>A0A439DJK5_9PEZI</name>
<dbReference type="PANTHER" id="PTHR33886:SF11">
    <property type="entry name" value="WALL GLYCOSYL HYDROLASE YTER, PUTATIVE (AFU_ORTHOLOGUE AFUA_2G14630)-RELATED"/>
    <property type="match status" value="1"/>
</dbReference>
<dbReference type="Gene3D" id="1.50.10.10">
    <property type="match status" value="1"/>
</dbReference>
<comment type="caution">
    <text evidence="3">The sequence shown here is derived from an EMBL/GenBank/DDBJ whole genome shotgun (WGS) entry which is preliminary data.</text>
</comment>
<evidence type="ECO:0008006" key="5">
    <source>
        <dbReference type="Google" id="ProtNLM"/>
    </source>
</evidence>
<dbReference type="SUPFAM" id="SSF48208">
    <property type="entry name" value="Six-hairpin glycosidases"/>
    <property type="match status" value="1"/>
</dbReference>
<dbReference type="EMBL" id="RYZI01000006">
    <property type="protein sequence ID" value="RWA14589.1"/>
    <property type="molecule type" value="Genomic_DNA"/>
</dbReference>
<dbReference type="AlphaFoldDB" id="A0A439DJK5"/>
<feature type="signal peptide" evidence="2">
    <location>
        <begin position="1"/>
        <end position="22"/>
    </location>
</feature>
<evidence type="ECO:0000256" key="1">
    <source>
        <dbReference type="ARBA" id="ARBA00022801"/>
    </source>
</evidence>
<dbReference type="InterPro" id="IPR012341">
    <property type="entry name" value="6hp_glycosidase-like_sf"/>
</dbReference>
<dbReference type="Pfam" id="PF07470">
    <property type="entry name" value="Glyco_hydro_88"/>
    <property type="match status" value="1"/>
</dbReference>
<dbReference type="PANTHER" id="PTHR33886">
    <property type="entry name" value="UNSATURATED RHAMNOGALACTURONAN HYDROLASE (EUROFUNG)"/>
    <property type="match status" value="1"/>
</dbReference>
<evidence type="ECO:0000313" key="3">
    <source>
        <dbReference type="EMBL" id="RWA14589.1"/>
    </source>
</evidence>
<keyword evidence="2" id="KW-0732">Signal</keyword>
<dbReference type="InterPro" id="IPR010905">
    <property type="entry name" value="Glyco_hydro_88"/>
</dbReference>
<dbReference type="Proteomes" id="UP000286045">
    <property type="component" value="Unassembled WGS sequence"/>
</dbReference>
<dbReference type="GO" id="GO:0005975">
    <property type="term" value="P:carbohydrate metabolic process"/>
    <property type="evidence" value="ECO:0007669"/>
    <property type="project" value="InterPro"/>
</dbReference>
<proteinExistence type="predicted"/>
<organism evidence="3 4">
    <name type="scientific">Xylaria grammica</name>
    <dbReference type="NCBI Taxonomy" id="363999"/>
    <lineage>
        <taxon>Eukaryota</taxon>
        <taxon>Fungi</taxon>
        <taxon>Dikarya</taxon>
        <taxon>Ascomycota</taxon>
        <taxon>Pezizomycotina</taxon>
        <taxon>Sordariomycetes</taxon>
        <taxon>Xylariomycetidae</taxon>
        <taxon>Xylariales</taxon>
        <taxon>Xylariaceae</taxon>
        <taxon>Xylaria</taxon>
    </lineage>
</organism>
<dbReference type="InterPro" id="IPR052043">
    <property type="entry name" value="PolySaccharide_Degr_Enz"/>
</dbReference>
<keyword evidence="4" id="KW-1185">Reference proteome</keyword>
<dbReference type="InterPro" id="IPR008928">
    <property type="entry name" value="6-hairpin_glycosidase_sf"/>
</dbReference>
<dbReference type="GO" id="GO:0016787">
    <property type="term" value="F:hydrolase activity"/>
    <property type="evidence" value="ECO:0007669"/>
    <property type="project" value="UniProtKB-KW"/>
</dbReference>
<feature type="chain" id="PRO_5019176879" description="Glycoside hydrolase family 105 protein" evidence="2">
    <location>
        <begin position="23"/>
        <end position="402"/>
    </location>
</feature>
<keyword evidence="1" id="KW-0378">Hydrolase</keyword>
<gene>
    <name evidence="3" type="ORF">EKO27_g506</name>
</gene>